<keyword evidence="1" id="KW-0812">Transmembrane</keyword>
<organism evidence="2 3">
    <name type="scientific">Aureobasidium namibiae CBS 147.97</name>
    <dbReference type="NCBI Taxonomy" id="1043004"/>
    <lineage>
        <taxon>Eukaryota</taxon>
        <taxon>Fungi</taxon>
        <taxon>Dikarya</taxon>
        <taxon>Ascomycota</taxon>
        <taxon>Pezizomycotina</taxon>
        <taxon>Dothideomycetes</taxon>
        <taxon>Dothideomycetidae</taxon>
        <taxon>Dothideales</taxon>
        <taxon>Saccotheciaceae</taxon>
        <taxon>Aureobasidium</taxon>
    </lineage>
</organism>
<dbReference type="OrthoDB" id="3857267at2759"/>
<name>A0A074WCL0_9PEZI</name>
<dbReference type="RefSeq" id="XP_013424842.1">
    <property type="nucleotide sequence ID" value="XM_013569388.1"/>
</dbReference>
<feature type="transmembrane region" description="Helical" evidence="1">
    <location>
        <begin position="6"/>
        <end position="27"/>
    </location>
</feature>
<proteinExistence type="predicted"/>
<evidence type="ECO:0000256" key="1">
    <source>
        <dbReference type="SAM" id="Phobius"/>
    </source>
</evidence>
<keyword evidence="1" id="KW-0472">Membrane</keyword>
<keyword evidence="3" id="KW-1185">Reference proteome</keyword>
<evidence type="ECO:0000313" key="2">
    <source>
        <dbReference type="EMBL" id="KEQ70673.1"/>
    </source>
</evidence>
<gene>
    <name evidence="2" type="ORF">M436DRAFT_52976</name>
</gene>
<accession>A0A074WCL0</accession>
<keyword evidence="1" id="KW-1133">Transmembrane helix</keyword>
<dbReference type="AlphaFoldDB" id="A0A074WCL0"/>
<reference evidence="2 3" key="1">
    <citation type="journal article" date="2014" name="BMC Genomics">
        <title>Genome sequencing of four Aureobasidium pullulans varieties: biotechnological potential, stress tolerance, and description of new species.</title>
        <authorList>
            <person name="Gostin Ar C."/>
            <person name="Ohm R.A."/>
            <person name="Kogej T."/>
            <person name="Sonjak S."/>
            <person name="Turk M."/>
            <person name="Zajc J."/>
            <person name="Zalar P."/>
            <person name="Grube M."/>
            <person name="Sun H."/>
            <person name="Han J."/>
            <person name="Sharma A."/>
            <person name="Chiniquy J."/>
            <person name="Ngan C.Y."/>
            <person name="Lipzen A."/>
            <person name="Barry K."/>
            <person name="Grigoriev I.V."/>
            <person name="Gunde-Cimerman N."/>
        </authorList>
    </citation>
    <scope>NUCLEOTIDE SEQUENCE [LARGE SCALE GENOMIC DNA]</scope>
    <source>
        <strain evidence="2 3">CBS 147.97</strain>
    </source>
</reference>
<sequence length="113" mass="12831">MADLQPWAIIILVLLGCGLLVVTIAGLGRMYLGDTSATVECRPSDTQASYMREVRERNQTDILRKMQRGPVNMQRSQPSYTNYTDYSSAAGVCRFFLLLDQKDMYTDCCRSEF</sequence>
<dbReference type="HOGENOM" id="CLU_2333292_0_0_1"/>
<dbReference type="EMBL" id="KL584716">
    <property type="protein sequence ID" value="KEQ70673.1"/>
    <property type="molecule type" value="Genomic_DNA"/>
</dbReference>
<dbReference type="GeneID" id="25411689"/>
<dbReference type="Proteomes" id="UP000027730">
    <property type="component" value="Unassembled WGS sequence"/>
</dbReference>
<evidence type="ECO:0000313" key="3">
    <source>
        <dbReference type="Proteomes" id="UP000027730"/>
    </source>
</evidence>
<protein>
    <submittedName>
        <fullName evidence="2">Uncharacterized protein</fullName>
    </submittedName>
</protein>